<dbReference type="GO" id="GO:0005975">
    <property type="term" value="P:carbohydrate metabolic process"/>
    <property type="evidence" value="ECO:0007669"/>
    <property type="project" value="InterPro"/>
</dbReference>
<dbReference type="Gene3D" id="2.70.98.10">
    <property type="match status" value="1"/>
</dbReference>
<proteinExistence type="predicted"/>
<dbReference type="RefSeq" id="WP_123041422.1">
    <property type="nucleotide sequence ID" value="NZ_CP033433.1"/>
</dbReference>
<protein>
    <submittedName>
        <fullName evidence="4">Glycoside hydrolase family 92 protein</fullName>
    </submittedName>
</protein>
<dbReference type="InterPro" id="IPR050883">
    <property type="entry name" value="PNGase"/>
</dbReference>
<dbReference type="Gene3D" id="1.20.1050.60">
    <property type="entry name" value="alpha-1,2-mannosidase"/>
    <property type="match status" value="1"/>
</dbReference>
<dbReference type="Gene3D" id="3.30.2080.10">
    <property type="entry name" value="GH92 mannosidase domain"/>
    <property type="match status" value="1"/>
</dbReference>
<dbReference type="GO" id="GO:0000224">
    <property type="term" value="F:peptide-N4-(N-acetyl-beta-glucosaminyl)asparagine amidase activity"/>
    <property type="evidence" value="ECO:0007669"/>
    <property type="project" value="TreeGrafter"/>
</dbReference>
<dbReference type="Pfam" id="PF17678">
    <property type="entry name" value="Glyco_hydro_92N"/>
    <property type="match status" value="1"/>
</dbReference>
<evidence type="ECO:0000259" key="2">
    <source>
        <dbReference type="Pfam" id="PF07971"/>
    </source>
</evidence>
<dbReference type="NCBIfam" id="TIGR01180">
    <property type="entry name" value="aman2_put"/>
    <property type="match status" value="1"/>
</dbReference>
<evidence type="ECO:0000256" key="1">
    <source>
        <dbReference type="SAM" id="MobiDB-lite"/>
    </source>
</evidence>
<dbReference type="GO" id="GO:0006516">
    <property type="term" value="P:glycoprotein catabolic process"/>
    <property type="evidence" value="ECO:0007669"/>
    <property type="project" value="TreeGrafter"/>
</dbReference>
<feature type="region of interest" description="Disordered" evidence="1">
    <location>
        <begin position="734"/>
        <end position="758"/>
    </location>
</feature>
<evidence type="ECO:0000259" key="3">
    <source>
        <dbReference type="Pfam" id="PF17678"/>
    </source>
</evidence>
<dbReference type="InterPro" id="IPR012939">
    <property type="entry name" value="Glyco_hydro_92"/>
</dbReference>
<dbReference type="InterPro" id="IPR008928">
    <property type="entry name" value="6-hairpin_glycosidase_sf"/>
</dbReference>
<dbReference type="GO" id="GO:0005829">
    <property type="term" value="C:cytosol"/>
    <property type="evidence" value="ECO:0007669"/>
    <property type="project" value="TreeGrafter"/>
</dbReference>
<dbReference type="AlphaFoldDB" id="A0A3G3JYL0"/>
<dbReference type="GO" id="GO:0030246">
    <property type="term" value="F:carbohydrate binding"/>
    <property type="evidence" value="ECO:0007669"/>
    <property type="project" value="InterPro"/>
</dbReference>
<name>A0A3G3JYL0_9BACL</name>
<dbReference type="PANTHER" id="PTHR12143:SF43">
    <property type="entry name" value="PUTATIVE-RELATED"/>
    <property type="match status" value="1"/>
</dbReference>
<dbReference type="SUPFAM" id="SSF48208">
    <property type="entry name" value="Six-hairpin glycosidases"/>
    <property type="match status" value="1"/>
</dbReference>
<dbReference type="Pfam" id="PF07971">
    <property type="entry name" value="Glyco_hydro_92"/>
    <property type="match status" value="1"/>
</dbReference>
<dbReference type="FunFam" id="3.30.2080.10:FF:000001">
    <property type="entry name" value="Alpha-1,2-mannosidase subfamily"/>
    <property type="match status" value="1"/>
</dbReference>
<dbReference type="InterPro" id="IPR041371">
    <property type="entry name" value="GH92_N"/>
</dbReference>
<organism evidence="4 5">
    <name type="scientific">Cohnella candidum</name>
    <dbReference type="NCBI Taxonomy" id="2674991"/>
    <lineage>
        <taxon>Bacteria</taxon>
        <taxon>Bacillati</taxon>
        <taxon>Bacillota</taxon>
        <taxon>Bacilli</taxon>
        <taxon>Bacillales</taxon>
        <taxon>Paenibacillaceae</taxon>
        <taxon>Cohnella</taxon>
    </lineage>
</organism>
<dbReference type="Gene3D" id="1.20.1610.10">
    <property type="entry name" value="alpha-1,2-mannosidases domains"/>
    <property type="match status" value="1"/>
</dbReference>
<dbReference type="Proteomes" id="UP000269097">
    <property type="component" value="Chromosome"/>
</dbReference>
<feature type="domain" description="Glycosyl hydrolase family 92 N-terminal" evidence="3">
    <location>
        <begin position="15"/>
        <end position="187"/>
    </location>
</feature>
<reference evidence="4 5" key="1">
    <citation type="submission" date="2018-10" db="EMBL/GenBank/DDBJ databases">
        <title>Genome Sequence of Cohnella sp.</title>
        <authorList>
            <person name="Srinivasan S."/>
            <person name="Kim M.K."/>
        </authorList>
    </citation>
    <scope>NUCLEOTIDE SEQUENCE [LARGE SCALE GENOMIC DNA]</scope>
    <source>
        <strain evidence="4 5">18JY8-7</strain>
    </source>
</reference>
<keyword evidence="4" id="KW-0378">Hydrolase</keyword>
<evidence type="ECO:0000313" key="5">
    <source>
        <dbReference type="Proteomes" id="UP000269097"/>
    </source>
</evidence>
<feature type="domain" description="Glycosyl hydrolase family 92" evidence="2">
    <location>
        <begin position="208"/>
        <end position="734"/>
    </location>
</feature>
<accession>A0A3G3JYL0</accession>
<gene>
    <name evidence="4" type="ORF">EAV92_12625</name>
</gene>
<dbReference type="PANTHER" id="PTHR12143">
    <property type="entry name" value="PEPTIDE N-GLYCANASE PNGASE -RELATED"/>
    <property type="match status" value="1"/>
</dbReference>
<dbReference type="KEGG" id="coh:EAV92_12625"/>
<dbReference type="InterPro" id="IPR005887">
    <property type="entry name" value="GH92_a_mannosidase_put"/>
</dbReference>
<dbReference type="EMBL" id="CP033433">
    <property type="protein sequence ID" value="AYQ73340.1"/>
    <property type="molecule type" value="Genomic_DNA"/>
</dbReference>
<keyword evidence="5" id="KW-1185">Reference proteome</keyword>
<sequence>MKKTTATEDHNWASYVNTNIGTLSYKTWSTSPTVQLPHGMMEVDPVTTPGIGDKFLADKIFGFSFGPASVMVSKEPLSERRETAASAFDHDQEETRPYVYRVLLEDSDIEAEMTVGHRSAYFRFHSNEIAYVTIDGGEHTKLHRNDGRIIEGERAEKGYVSYFSVELKTAASSFGVVDKSHRIYLNCEPRQGEPIELQAGISYISLEQARANRQQELPDWNFDAAVSRAHEAWNRALASIEVEGGTEEQRTIFYTAMYRTLQRMRKITEDGQYYSGFDGRVHEAEGRDFYTSDQLWDTYRCARPLQSIIEPRVFEDMVYSLVRAFEQGGLLPKFPYPGGDHAVMIGHHAASLIADACSKGLDNIDLEKAYEGMKKDATEMSLIPWRTVPATELDRFYHEQGWFPALPVREEAKVADPDEWRKKLWDLVMEKMPNQITWVPDVGVDEWVPEVDPWHRRQSVSVTLERAYDDWCVAQVALKLGREEEADRLLQRAGNYRHLFRPDLGLMAPRTAEGEWVEPFDPKLSGGFAGEGYFAEVNSWIYTFHVQHDVEGLIRLMGGRGAFVQKLDELFTEQYIMEKPWFLGQFPDMSGLIGMYAHGNEPSFHIPYLYNYAGAPWKTQRRIRDIQCLMYNAGPAGLCGDDDIGSLSSWYVFSAMGFYPVCPGRPVYDIGSPLFEKTTLHVGEGKTFVIEARNVSIANKYIQSAVLNGRPHQRPWFSHAELISGGHLALEMGPRPNKSWGSSPEDAPPSMTSHEAGG</sequence>
<dbReference type="InterPro" id="IPR014718">
    <property type="entry name" value="GH-type_carb-bd"/>
</dbReference>
<evidence type="ECO:0000313" key="4">
    <source>
        <dbReference type="EMBL" id="AYQ73340.1"/>
    </source>
</evidence>